<name>D6GS47_FILAD</name>
<dbReference type="KEGG" id="faa:HMPREF0389_00403"/>
<dbReference type="Proteomes" id="UP000007468">
    <property type="component" value="Chromosome"/>
</dbReference>
<keyword evidence="3" id="KW-0378">Hydrolase</keyword>
<dbReference type="GO" id="GO:0008234">
    <property type="term" value="F:cysteine-type peptidase activity"/>
    <property type="evidence" value="ECO:0007669"/>
    <property type="project" value="UniProtKB-KW"/>
</dbReference>
<proteinExistence type="inferred from homology"/>
<feature type="domain" description="NlpC/P60" evidence="5">
    <location>
        <begin position="123"/>
        <end position="248"/>
    </location>
</feature>
<keyword evidence="7" id="KW-1185">Reference proteome</keyword>
<evidence type="ECO:0000313" key="7">
    <source>
        <dbReference type="Proteomes" id="UP000007468"/>
    </source>
</evidence>
<dbReference type="RefSeq" id="WP_014261905.1">
    <property type="nucleotide sequence ID" value="NC_016630.1"/>
</dbReference>
<dbReference type="eggNOG" id="COG0791">
    <property type="taxonomic scope" value="Bacteria"/>
</dbReference>
<dbReference type="MEROPS" id="C40.006"/>
<evidence type="ECO:0000256" key="1">
    <source>
        <dbReference type="ARBA" id="ARBA00007074"/>
    </source>
</evidence>
<dbReference type="Gene3D" id="3.90.1720.10">
    <property type="entry name" value="endopeptidase domain like (from Nostoc punctiforme)"/>
    <property type="match status" value="1"/>
</dbReference>
<dbReference type="PROSITE" id="PS51935">
    <property type="entry name" value="NLPC_P60"/>
    <property type="match status" value="1"/>
</dbReference>
<dbReference type="Gene3D" id="2.30.30.40">
    <property type="entry name" value="SH3 Domains"/>
    <property type="match status" value="1"/>
</dbReference>
<dbReference type="InterPro" id="IPR000064">
    <property type="entry name" value="NLP_P60_dom"/>
</dbReference>
<reference evidence="7" key="1">
    <citation type="submission" date="2010-12" db="EMBL/GenBank/DDBJ databases">
        <title>The genome sequence of Filifactor alocis strain ATCC 35896.</title>
        <authorList>
            <consortium name="The Broad Institute Genome Sequencing Platform"/>
            <person name="Ward D."/>
            <person name="Earl A."/>
            <person name="Feldgarden M."/>
            <person name="Young S.K."/>
            <person name="Gargeya S."/>
            <person name="Zeng Q."/>
            <person name="Alvarado L."/>
            <person name="Berlin A."/>
            <person name="Bochicchio J."/>
            <person name="Chapman S.B."/>
            <person name="Chen Z."/>
            <person name="Freedman E."/>
            <person name="Gellesch M."/>
            <person name="Goldberg J."/>
            <person name="Griggs A."/>
            <person name="Gujja S."/>
            <person name="Heilman E."/>
            <person name="Heiman D."/>
            <person name="Howarth C."/>
            <person name="Mehta T."/>
            <person name="Neiman D."/>
            <person name="Pearson M."/>
            <person name="Roberts A."/>
            <person name="Saif S."/>
            <person name="Shea T."/>
            <person name="Shenoy N."/>
            <person name="Sisk P."/>
            <person name="Stolte C."/>
            <person name="Sykes S."/>
            <person name="White J."/>
            <person name="Yandava C."/>
            <person name="Izard J."/>
            <person name="Blanton J.M."/>
            <person name="Baranova O.V."/>
            <person name="Tanner A.C."/>
            <person name="Dewhirst F.E."/>
            <person name="Haas B."/>
            <person name="Nusbaum C."/>
            <person name="Birren B."/>
        </authorList>
    </citation>
    <scope>NUCLEOTIDE SEQUENCE [LARGE SCALE GENOMIC DNA]</scope>
    <source>
        <strain evidence="7">ATCC 35896 / D40 B5</strain>
    </source>
</reference>
<dbReference type="InterPro" id="IPR038765">
    <property type="entry name" value="Papain-like_cys_pep_sf"/>
</dbReference>
<organism evidence="6 7">
    <name type="scientific">Filifactor alocis (strain ATCC 35896 / CCUG 47790 / D40 B5)</name>
    <name type="common">Fusobacterium alocis</name>
    <dbReference type="NCBI Taxonomy" id="546269"/>
    <lineage>
        <taxon>Bacteria</taxon>
        <taxon>Bacillati</taxon>
        <taxon>Bacillota</taxon>
        <taxon>Clostridia</taxon>
        <taxon>Peptostreptococcales</taxon>
        <taxon>Filifactoraceae</taxon>
        <taxon>Filifactor</taxon>
    </lineage>
</organism>
<dbReference type="EMBL" id="CP002390">
    <property type="protein sequence ID" value="EFE28488.1"/>
    <property type="molecule type" value="Genomic_DNA"/>
</dbReference>
<dbReference type="Pfam" id="PF00877">
    <property type="entry name" value="NLPC_P60"/>
    <property type="match status" value="1"/>
</dbReference>
<dbReference type="AlphaFoldDB" id="D6GS47"/>
<keyword evidence="4" id="KW-0788">Thiol protease</keyword>
<accession>D6GS47</accession>
<dbReference type="PANTHER" id="PTHR47053:SF1">
    <property type="entry name" value="MUREIN DD-ENDOPEPTIDASE MEPH-RELATED"/>
    <property type="match status" value="1"/>
</dbReference>
<gene>
    <name evidence="6" type="ordered locus">HMPREF0389_00403</name>
</gene>
<dbReference type="STRING" id="546269.HMPREF0389_00403"/>
<protein>
    <submittedName>
        <fullName evidence="6">NlpC/P60 family protein</fullName>
    </submittedName>
</protein>
<comment type="similarity">
    <text evidence="1">Belongs to the peptidase C40 family.</text>
</comment>
<evidence type="ECO:0000256" key="4">
    <source>
        <dbReference type="ARBA" id="ARBA00022807"/>
    </source>
</evidence>
<dbReference type="GO" id="GO:0006508">
    <property type="term" value="P:proteolysis"/>
    <property type="evidence" value="ECO:0007669"/>
    <property type="project" value="UniProtKB-KW"/>
</dbReference>
<evidence type="ECO:0000256" key="3">
    <source>
        <dbReference type="ARBA" id="ARBA00022801"/>
    </source>
</evidence>
<dbReference type="PANTHER" id="PTHR47053">
    <property type="entry name" value="MUREIN DD-ENDOPEPTIDASE MEPH-RELATED"/>
    <property type="match status" value="1"/>
</dbReference>
<evidence type="ECO:0000259" key="5">
    <source>
        <dbReference type="PROSITE" id="PS51935"/>
    </source>
</evidence>
<dbReference type="OrthoDB" id="9808890at2"/>
<dbReference type="InterPro" id="IPR051202">
    <property type="entry name" value="Peptidase_C40"/>
</dbReference>
<keyword evidence="2" id="KW-0645">Protease</keyword>
<sequence length="249" mass="27281">MKRHGSLSKRLSVILCTGMLIGFLPGEISANQNIVDPDVSYLAQDEAELYYETSSKQVISLLSKGDSVIVTDKGKEYSKVLLENGQSGYIKNELLTDSIKVSEDEDSQEATSRGLFRDKKIENKNSASLISFAKGKLGSPYSYGSRGPNKFDCSGFVGYSYEKALGIKLPRDSRSMSVTGVSIKKSDLQEGDLVFFHTGGGNRVSHVGIYIEDGNFIHASSGNVQKVIISNLNFGYYAKCYHSAKRVIK</sequence>
<dbReference type="SUPFAM" id="SSF54001">
    <property type="entry name" value="Cysteine proteinases"/>
    <property type="match status" value="1"/>
</dbReference>
<evidence type="ECO:0000313" key="6">
    <source>
        <dbReference type="EMBL" id="EFE28488.1"/>
    </source>
</evidence>
<evidence type="ECO:0000256" key="2">
    <source>
        <dbReference type="ARBA" id="ARBA00022670"/>
    </source>
</evidence>